<dbReference type="AlphaFoldDB" id="A0A7H0XRY4"/>
<dbReference type="Pfam" id="PF02697">
    <property type="entry name" value="VAPB_antitox"/>
    <property type="match status" value="1"/>
</dbReference>
<gene>
    <name evidence="2" type="ORF">GZ17G11_23</name>
</gene>
<evidence type="ECO:0000313" key="2">
    <source>
        <dbReference type="EMBL" id="QNR61592.1"/>
    </source>
</evidence>
<protein>
    <recommendedName>
        <fullName evidence="3">Antitoxin</fullName>
    </recommendedName>
</protein>
<organism evidence="2">
    <name type="scientific">Uncultured archaeon GZfos26G2</name>
    <dbReference type="NCBI Taxonomy" id="3386331"/>
    <lineage>
        <taxon>Archaea</taxon>
        <taxon>Methanobacteriati</taxon>
        <taxon>Methanobacteriota</taxon>
        <taxon>Stenosarchaea group</taxon>
        <taxon>Methanomicrobia</taxon>
        <taxon>Candidatus Methanophagales</taxon>
        <taxon>Candidatus Methanophagaceae</taxon>
        <taxon>Candidatus Methanophaga</taxon>
    </lineage>
</organism>
<reference evidence="2" key="1">
    <citation type="journal article" date="2004" name="Science">
        <title>Reverse methanogenesis: testing the hypothesis with environmental genomics.</title>
        <authorList>
            <person name="Hallam S.J."/>
            <person name="Putnam N."/>
            <person name="Preston C.M."/>
            <person name="Detter J.C."/>
            <person name="Rokhsar D."/>
            <person name="Richardson P.M."/>
            <person name="DeLong E.F."/>
        </authorList>
    </citation>
    <scope>NUCLEOTIDE SEQUENCE</scope>
</reference>
<proteinExistence type="predicted"/>
<name>A0A7H0XRY4_UNCAG</name>
<evidence type="ECO:0008006" key="3">
    <source>
        <dbReference type="Google" id="ProtNLM"/>
    </source>
</evidence>
<evidence type="ECO:0000256" key="1">
    <source>
        <dbReference type="ARBA" id="ARBA00022649"/>
    </source>
</evidence>
<dbReference type="EMBL" id="AY714824">
    <property type="protein sequence ID" value="QNR61592.1"/>
    <property type="molecule type" value="Genomic_DNA"/>
</dbReference>
<dbReference type="InterPro" id="IPR003847">
    <property type="entry name" value="Put_antitoxin"/>
</dbReference>
<sequence length="72" mass="8309">MTKSISLSDDVYTLLKSIRGKDESFSEVIRRLTSNKGRLMEIVDLYPELSEVLEYEESVKGLRKQIDEDLKA</sequence>
<accession>A0A7H0XRY4</accession>
<keyword evidence="1" id="KW-1277">Toxin-antitoxin system</keyword>